<keyword evidence="2" id="KW-0472">Membrane</keyword>
<accession>A0ABM0Z5P6</accession>
<keyword evidence="2" id="KW-1133">Transmembrane helix</keyword>
<dbReference type="GeneID" id="104786988"/>
<feature type="region of interest" description="Disordered" evidence="1">
    <location>
        <begin position="58"/>
        <end position="157"/>
    </location>
</feature>
<organism evidence="4 5">
    <name type="scientific">Camelina sativa</name>
    <name type="common">False flax</name>
    <name type="synonym">Myagrum sativum</name>
    <dbReference type="NCBI Taxonomy" id="90675"/>
    <lineage>
        <taxon>Eukaryota</taxon>
        <taxon>Viridiplantae</taxon>
        <taxon>Streptophyta</taxon>
        <taxon>Embryophyta</taxon>
        <taxon>Tracheophyta</taxon>
        <taxon>Spermatophyta</taxon>
        <taxon>Magnoliopsida</taxon>
        <taxon>eudicotyledons</taxon>
        <taxon>Gunneridae</taxon>
        <taxon>Pentapetalae</taxon>
        <taxon>rosids</taxon>
        <taxon>malvids</taxon>
        <taxon>Brassicales</taxon>
        <taxon>Brassicaceae</taxon>
        <taxon>Camelineae</taxon>
        <taxon>Camelina</taxon>
    </lineage>
</organism>
<feature type="transmembrane region" description="Helical" evidence="2">
    <location>
        <begin position="167"/>
        <end position="186"/>
    </location>
</feature>
<reference evidence="5" key="2">
    <citation type="submission" date="2025-08" db="UniProtKB">
        <authorList>
            <consortium name="RefSeq"/>
        </authorList>
    </citation>
    <scope>IDENTIFICATION</scope>
    <source>
        <tissue evidence="5">Leaf</tissue>
    </source>
</reference>
<gene>
    <name evidence="5" type="primary">LOC104786988</name>
</gene>
<proteinExistence type="predicted"/>
<reference evidence="4" key="1">
    <citation type="journal article" date="2014" name="Nat. Commun.">
        <title>The emerging biofuel crop Camelina sativa retains a highly undifferentiated hexaploid genome structure.</title>
        <authorList>
            <person name="Kagale S."/>
            <person name="Koh C."/>
            <person name="Nixon J."/>
            <person name="Bollina V."/>
            <person name="Clarke W.E."/>
            <person name="Tuteja R."/>
            <person name="Spillane C."/>
            <person name="Robinson S.J."/>
            <person name="Links M.G."/>
            <person name="Clarke C."/>
            <person name="Higgins E.E."/>
            <person name="Huebert T."/>
            <person name="Sharpe A.G."/>
            <person name="Parkin I.A."/>
        </authorList>
    </citation>
    <scope>NUCLEOTIDE SEQUENCE [LARGE SCALE GENOMIC DNA]</scope>
    <source>
        <strain evidence="4">cv. DH55</strain>
    </source>
</reference>
<keyword evidence="2" id="KW-0812">Transmembrane</keyword>
<protein>
    <submittedName>
        <fullName evidence="5">Glycine-rich cell wall structural protein 1</fullName>
    </submittedName>
</protein>
<feature type="compositionally biased region" description="Gly residues" evidence="1">
    <location>
        <begin position="138"/>
        <end position="150"/>
    </location>
</feature>
<evidence type="ECO:0000313" key="5">
    <source>
        <dbReference type="RefSeq" id="XP_010510778.1"/>
    </source>
</evidence>
<evidence type="ECO:0000256" key="2">
    <source>
        <dbReference type="SAM" id="Phobius"/>
    </source>
</evidence>
<dbReference type="Proteomes" id="UP000694864">
    <property type="component" value="Chromosome 5"/>
</dbReference>
<sequence length="196" mass="19378">MEVQRRNIMFLLFLLSLLIHTQIQTVGSTDQASLASIDLKRHDHFTVETMSFPTDFVRRQLAGGGGSSGGGGGTRGGSSGGGSSGGGSRGSGSSGASGGGSSNRGGGGGSGGNKGGKGGGGGGGRGGRGNGDVEDGDSGGGSGNSRGGGQQVPVVPSGTFPSDGVRLQYSLVLFIFTACLISYHLLDSKFYIFFFS</sequence>
<feature type="signal peptide" evidence="3">
    <location>
        <begin position="1"/>
        <end position="23"/>
    </location>
</feature>
<evidence type="ECO:0000256" key="1">
    <source>
        <dbReference type="SAM" id="MobiDB-lite"/>
    </source>
</evidence>
<feature type="compositionally biased region" description="Gly residues" evidence="1">
    <location>
        <begin position="62"/>
        <end position="130"/>
    </location>
</feature>
<feature type="chain" id="PRO_5047393553" evidence="3">
    <location>
        <begin position="24"/>
        <end position="196"/>
    </location>
</feature>
<keyword evidence="3" id="KW-0732">Signal</keyword>
<name>A0ABM0Z5P6_CAMSA</name>
<evidence type="ECO:0000256" key="3">
    <source>
        <dbReference type="SAM" id="SignalP"/>
    </source>
</evidence>
<evidence type="ECO:0000313" key="4">
    <source>
        <dbReference type="Proteomes" id="UP000694864"/>
    </source>
</evidence>
<dbReference type="RefSeq" id="XP_010510778.1">
    <property type="nucleotide sequence ID" value="XM_010512476.2"/>
</dbReference>
<keyword evidence="4" id="KW-1185">Reference proteome</keyword>